<feature type="region of interest" description="Disordered" evidence="1">
    <location>
        <begin position="1"/>
        <end position="55"/>
    </location>
</feature>
<dbReference type="AlphaFoldDB" id="A0A6B9F3K6"/>
<proteinExistence type="predicted"/>
<protein>
    <submittedName>
        <fullName evidence="3">Uncharacterized protein</fullName>
    </submittedName>
</protein>
<dbReference type="KEGG" id="hra:EI982_09485"/>
<evidence type="ECO:0000256" key="1">
    <source>
        <dbReference type="SAM" id="MobiDB-lite"/>
    </source>
</evidence>
<keyword evidence="4" id="KW-1185">Reference proteome</keyword>
<gene>
    <name evidence="3" type="ORF">EI982_09485</name>
</gene>
<evidence type="ECO:0000313" key="4">
    <source>
        <dbReference type="Proteomes" id="UP000428325"/>
    </source>
</evidence>
<keyword evidence="2" id="KW-0472">Membrane</keyword>
<accession>A0A6B9F3K6</accession>
<reference evidence="3 4" key="1">
    <citation type="submission" date="2018-12" db="EMBL/GenBank/DDBJ databases">
        <title>Complete genome sequence of Haloplanus rallus MBLA0036.</title>
        <authorList>
            <person name="Nam Y.-d."/>
            <person name="Kang J."/>
            <person name="Chung W.-H."/>
            <person name="Park Y.S."/>
        </authorList>
    </citation>
    <scope>NUCLEOTIDE SEQUENCE [LARGE SCALE GENOMIC DNA]</scope>
    <source>
        <strain evidence="3 4">MBLA0036</strain>
    </source>
</reference>
<dbReference type="RefSeq" id="WP_157689462.1">
    <property type="nucleotide sequence ID" value="NZ_CP034345.1"/>
</dbReference>
<organism evidence="3 4">
    <name type="scientific">Haloplanus rallus</name>
    <dbReference type="NCBI Taxonomy" id="1816183"/>
    <lineage>
        <taxon>Archaea</taxon>
        <taxon>Methanobacteriati</taxon>
        <taxon>Methanobacteriota</taxon>
        <taxon>Stenosarchaea group</taxon>
        <taxon>Halobacteria</taxon>
        <taxon>Halobacteriales</taxon>
        <taxon>Haloferacaceae</taxon>
        <taxon>Haloplanus</taxon>
    </lineage>
</organism>
<feature type="region of interest" description="Disordered" evidence="1">
    <location>
        <begin position="98"/>
        <end position="118"/>
    </location>
</feature>
<name>A0A6B9F3K6_9EURY</name>
<keyword evidence="2" id="KW-1133">Transmembrane helix</keyword>
<feature type="transmembrane region" description="Helical" evidence="2">
    <location>
        <begin position="208"/>
        <end position="229"/>
    </location>
</feature>
<sequence>MATLGRWEGGLRTTFSVGEPARGTLKIEAPNGETTRIGSHGGGPASTRMRPPDVPGTYYLLGDGERLASVTVTPEMAASDSTVGTGWNGRIVDLSGFASGGGATTEQEDYNPNPDPIDPSNYAGIVNADNEQGVALAPALRREGVVLGADTSTVTLPDGETVDVGAIKESDEVARYIEGDNAGDVVESDQPATDSGPSSSGGSGSGSGMIGAVGAGVVLILAAIAALLFGGD</sequence>
<dbReference type="EMBL" id="CP034345">
    <property type="protein sequence ID" value="QGX95006.1"/>
    <property type="molecule type" value="Genomic_DNA"/>
</dbReference>
<dbReference type="GeneID" id="43369768"/>
<evidence type="ECO:0000256" key="2">
    <source>
        <dbReference type="SAM" id="Phobius"/>
    </source>
</evidence>
<feature type="region of interest" description="Disordered" evidence="1">
    <location>
        <begin position="181"/>
        <end position="205"/>
    </location>
</feature>
<dbReference type="Proteomes" id="UP000428325">
    <property type="component" value="Chromosome"/>
</dbReference>
<evidence type="ECO:0000313" key="3">
    <source>
        <dbReference type="EMBL" id="QGX95006.1"/>
    </source>
</evidence>
<keyword evidence="2" id="KW-0812">Transmembrane</keyword>